<dbReference type="EMBL" id="SJPT01000004">
    <property type="protein sequence ID" value="TWU23408.1"/>
    <property type="molecule type" value="Genomic_DNA"/>
</dbReference>
<gene>
    <name evidence="2" type="primary">qorB</name>
    <name evidence="2" type="ORF">Pla52o_29440</name>
</gene>
<dbReference type="SUPFAM" id="SSF51735">
    <property type="entry name" value="NAD(P)-binding Rossmann-fold domains"/>
    <property type="match status" value="1"/>
</dbReference>
<dbReference type="Gene3D" id="3.90.25.10">
    <property type="entry name" value="UDP-galactose 4-epimerase, domain 1"/>
    <property type="match status" value="1"/>
</dbReference>
<dbReference type="InterPro" id="IPR036291">
    <property type="entry name" value="NAD(P)-bd_dom_sf"/>
</dbReference>
<dbReference type="PANTHER" id="PTHR47129:SF1">
    <property type="entry name" value="NMRA-LIKE DOMAIN-CONTAINING PROTEIN"/>
    <property type="match status" value="1"/>
</dbReference>
<evidence type="ECO:0000259" key="1">
    <source>
        <dbReference type="Pfam" id="PF05368"/>
    </source>
</evidence>
<keyword evidence="2" id="KW-0560">Oxidoreductase</keyword>
<name>A0A5C6CGG5_9BACT</name>
<dbReference type="OrthoDB" id="152510at2"/>
<dbReference type="RefSeq" id="WP_146595118.1">
    <property type="nucleotide sequence ID" value="NZ_SJPT01000004.1"/>
</dbReference>
<keyword evidence="3" id="KW-1185">Reference proteome</keyword>
<dbReference type="PANTHER" id="PTHR47129">
    <property type="entry name" value="QUINONE OXIDOREDUCTASE 2"/>
    <property type="match status" value="1"/>
</dbReference>
<sequence>MPQPRIAVTGATGFLGGRIARILDDRNIPTRLIVRNLAKAPQLKHADVAVSTYVDHAALVAATTDIDTVFWVSGFEASDRLDQHRAAIDAFVEAGVQRVVYTSFINCAPDSIFTLAHDHYHTEQIMEKKGLPFVALRNNFYSEMVPRLVTDGVIRGPAGNGRFAPVARTDVADVAVAMLTDPTSPTGRFDVTGPELLSMEQAAALLTEVSGNPVVYQNETLEEAYASRAHIDAPQFEIEGWVTSYSGIAAGEFEVVSDTVERFAGHLPMTLRAFLEGHS</sequence>
<dbReference type="Proteomes" id="UP000316304">
    <property type="component" value="Unassembled WGS sequence"/>
</dbReference>
<dbReference type="InterPro" id="IPR052718">
    <property type="entry name" value="NmrA-type_oxidoreductase"/>
</dbReference>
<reference evidence="2 3" key="1">
    <citation type="submission" date="2019-02" db="EMBL/GenBank/DDBJ databases">
        <title>Deep-cultivation of Planctomycetes and their phenomic and genomic characterization uncovers novel biology.</title>
        <authorList>
            <person name="Wiegand S."/>
            <person name="Jogler M."/>
            <person name="Boedeker C."/>
            <person name="Pinto D."/>
            <person name="Vollmers J."/>
            <person name="Rivas-Marin E."/>
            <person name="Kohn T."/>
            <person name="Peeters S.H."/>
            <person name="Heuer A."/>
            <person name="Rast P."/>
            <person name="Oberbeckmann S."/>
            <person name="Bunk B."/>
            <person name="Jeske O."/>
            <person name="Meyerdierks A."/>
            <person name="Storesund J.E."/>
            <person name="Kallscheuer N."/>
            <person name="Luecker S."/>
            <person name="Lage O.M."/>
            <person name="Pohl T."/>
            <person name="Merkel B.J."/>
            <person name="Hornburger P."/>
            <person name="Mueller R.-W."/>
            <person name="Bruemmer F."/>
            <person name="Labrenz M."/>
            <person name="Spormann A.M."/>
            <person name="Op Den Camp H."/>
            <person name="Overmann J."/>
            <person name="Amann R."/>
            <person name="Jetten M.S.M."/>
            <person name="Mascher T."/>
            <person name="Medema M.H."/>
            <person name="Devos D.P."/>
            <person name="Kaster A.-K."/>
            <person name="Ovreas L."/>
            <person name="Rohde M."/>
            <person name="Galperin M.Y."/>
            <person name="Jogler C."/>
        </authorList>
    </citation>
    <scope>NUCLEOTIDE SEQUENCE [LARGE SCALE GENOMIC DNA]</scope>
    <source>
        <strain evidence="2 3">Pla52o</strain>
    </source>
</reference>
<organism evidence="2 3">
    <name type="scientific">Novipirellula galeiformis</name>
    <dbReference type="NCBI Taxonomy" id="2528004"/>
    <lineage>
        <taxon>Bacteria</taxon>
        <taxon>Pseudomonadati</taxon>
        <taxon>Planctomycetota</taxon>
        <taxon>Planctomycetia</taxon>
        <taxon>Pirellulales</taxon>
        <taxon>Pirellulaceae</taxon>
        <taxon>Novipirellula</taxon>
    </lineage>
</organism>
<protein>
    <submittedName>
        <fullName evidence="2">Quinone oxidoreductase 2</fullName>
        <ecNumber evidence="2">1.6.5.2</ecNumber>
    </submittedName>
</protein>
<dbReference type="InterPro" id="IPR008030">
    <property type="entry name" value="NmrA-like"/>
</dbReference>
<dbReference type="AlphaFoldDB" id="A0A5C6CGG5"/>
<dbReference type="Pfam" id="PF05368">
    <property type="entry name" value="NmrA"/>
    <property type="match status" value="1"/>
</dbReference>
<feature type="domain" description="NmrA-like" evidence="1">
    <location>
        <begin position="5"/>
        <end position="226"/>
    </location>
</feature>
<comment type="caution">
    <text evidence="2">The sequence shown here is derived from an EMBL/GenBank/DDBJ whole genome shotgun (WGS) entry which is preliminary data.</text>
</comment>
<evidence type="ECO:0000313" key="3">
    <source>
        <dbReference type="Proteomes" id="UP000316304"/>
    </source>
</evidence>
<dbReference type="Gene3D" id="3.40.50.720">
    <property type="entry name" value="NAD(P)-binding Rossmann-like Domain"/>
    <property type="match status" value="1"/>
</dbReference>
<dbReference type="GO" id="GO:0003955">
    <property type="term" value="F:NAD(P)H dehydrogenase (quinone) activity"/>
    <property type="evidence" value="ECO:0007669"/>
    <property type="project" value="UniProtKB-EC"/>
</dbReference>
<accession>A0A5C6CGG5</accession>
<proteinExistence type="predicted"/>
<dbReference type="CDD" id="cd05269">
    <property type="entry name" value="TMR_SDR_a"/>
    <property type="match status" value="1"/>
</dbReference>
<dbReference type="EC" id="1.6.5.2" evidence="2"/>
<evidence type="ECO:0000313" key="2">
    <source>
        <dbReference type="EMBL" id="TWU23408.1"/>
    </source>
</evidence>